<protein>
    <recommendedName>
        <fullName evidence="3">MULE transposase domain-containing protein</fullName>
    </recommendedName>
</protein>
<comment type="caution">
    <text evidence="1">The sequence shown here is derived from an EMBL/GenBank/DDBJ whole genome shotgun (WGS) entry which is preliminary data.</text>
</comment>
<gene>
    <name evidence="1" type="ORF">HPB48_023156</name>
</gene>
<dbReference type="AlphaFoldDB" id="A0A9J6GQ31"/>
<reference evidence="1 2" key="1">
    <citation type="journal article" date="2020" name="Cell">
        <title>Large-Scale Comparative Analyses of Tick Genomes Elucidate Their Genetic Diversity and Vector Capacities.</title>
        <authorList>
            <consortium name="Tick Genome and Microbiome Consortium (TIGMIC)"/>
            <person name="Jia N."/>
            <person name="Wang J."/>
            <person name="Shi W."/>
            <person name="Du L."/>
            <person name="Sun Y."/>
            <person name="Zhan W."/>
            <person name="Jiang J.F."/>
            <person name="Wang Q."/>
            <person name="Zhang B."/>
            <person name="Ji P."/>
            <person name="Bell-Sakyi L."/>
            <person name="Cui X.M."/>
            <person name="Yuan T.T."/>
            <person name="Jiang B.G."/>
            <person name="Yang W.F."/>
            <person name="Lam T.T."/>
            <person name="Chang Q.C."/>
            <person name="Ding S.J."/>
            <person name="Wang X.J."/>
            <person name="Zhu J.G."/>
            <person name="Ruan X.D."/>
            <person name="Zhao L."/>
            <person name="Wei J.T."/>
            <person name="Ye R.Z."/>
            <person name="Que T.C."/>
            <person name="Du C.H."/>
            <person name="Zhou Y.H."/>
            <person name="Cheng J.X."/>
            <person name="Dai P.F."/>
            <person name="Guo W.B."/>
            <person name="Han X.H."/>
            <person name="Huang E.J."/>
            <person name="Li L.F."/>
            <person name="Wei W."/>
            <person name="Gao Y.C."/>
            <person name="Liu J.Z."/>
            <person name="Shao H.Z."/>
            <person name="Wang X."/>
            <person name="Wang C.C."/>
            <person name="Yang T.C."/>
            <person name="Huo Q.B."/>
            <person name="Li W."/>
            <person name="Chen H.Y."/>
            <person name="Chen S.E."/>
            <person name="Zhou L.G."/>
            <person name="Ni X.B."/>
            <person name="Tian J.H."/>
            <person name="Sheng Y."/>
            <person name="Liu T."/>
            <person name="Pan Y.S."/>
            <person name="Xia L.Y."/>
            <person name="Li J."/>
            <person name="Zhao F."/>
            <person name="Cao W.C."/>
        </authorList>
    </citation>
    <scope>NUCLEOTIDE SEQUENCE [LARGE SCALE GENOMIC DNA]</scope>
    <source>
        <strain evidence="1">HaeL-2018</strain>
    </source>
</reference>
<dbReference type="Proteomes" id="UP000821853">
    <property type="component" value="Unassembled WGS sequence"/>
</dbReference>
<evidence type="ECO:0000313" key="2">
    <source>
        <dbReference type="Proteomes" id="UP000821853"/>
    </source>
</evidence>
<sequence length="170" mass="19135">MLTQTWESRTTNDVTERLVLFEQADPPFLVFACQQDLQVLHESKHWICDGTFDYCPPEFSQTYSLQGFLKGEGLPLVVALMPSKTRADYSKAFSKVIKNALWARHGTVGTLGVGHSDFEVSAIPACEDVFAGVTVKGCLFHFSQCFMRKLAELGLRVRFLSVDVYRNMNS</sequence>
<evidence type="ECO:0008006" key="3">
    <source>
        <dbReference type="Google" id="ProtNLM"/>
    </source>
</evidence>
<evidence type="ECO:0000313" key="1">
    <source>
        <dbReference type="EMBL" id="KAH9377354.1"/>
    </source>
</evidence>
<dbReference type="OrthoDB" id="6420425at2759"/>
<organism evidence="1 2">
    <name type="scientific">Haemaphysalis longicornis</name>
    <name type="common">Bush tick</name>
    <dbReference type="NCBI Taxonomy" id="44386"/>
    <lineage>
        <taxon>Eukaryota</taxon>
        <taxon>Metazoa</taxon>
        <taxon>Ecdysozoa</taxon>
        <taxon>Arthropoda</taxon>
        <taxon>Chelicerata</taxon>
        <taxon>Arachnida</taxon>
        <taxon>Acari</taxon>
        <taxon>Parasitiformes</taxon>
        <taxon>Ixodida</taxon>
        <taxon>Ixodoidea</taxon>
        <taxon>Ixodidae</taxon>
        <taxon>Haemaphysalinae</taxon>
        <taxon>Haemaphysalis</taxon>
    </lineage>
</organism>
<dbReference type="EMBL" id="JABSTR010000008">
    <property type="protein sequence ID" value="KAH9377354.1"/>
    <property type="molecule type" value="Genomic_DNA"/>
</dbReference>
<accession>A0A9J6GQ31</accession>
<dbReference type="VEuPathDB" id="VectorBase:HLOH_044087"/>
<proteinExistence type="predicted"/>
<name>A0A9J6GQ31_HAELO</name>
<keyword evidence="2" id="KW-1185">Reference proteome</keyword>
<dbReference type="OMA" id="ESKHWIC"/>